<dbReference type="EMBL" id="CP002736">
    <property type="protein sequence ID" value="AEF94737.1"/>
    <property type="molecule type" value="Genomic_DNA"/>
</dbReference>
<name>F6B8P4_DESCC</name>
<dbReference type="PANTHER" id="PTHR30404">
    <property type="entry name" value="N-ACETYLMURAMOYL-L-ALANINE AMIDASE"/>
    <property type="match status" value="1"/>
</dbReference>
<dbReference type="InterPro" id="IPR036582">
    <property type="entry name" value="Mao_N_sf"/>
</dbReference>
<dbReference type="SUPFAM" id="SSF55383">
    <property type="entry name" value="Copper amine oxidase, domain N"/>
    <property type="match status" value="1"/>
</dbReference>
<feature type="signal peptide" evidence="2">
    <location>
        <begin position="1"/>
        <end position="25"/>
    </location>
</feature>
<dbReference type="SMART" id="SM00646">
    <property type="entry name" value="Ami_3"/>
    <property type="match status" value="1"/>
</dbReference>
<dbReference type="Proteomes" id="UP000009226">
    <property type="component" value="Chromosome"/>
</dbReference>
<evidence type="ECO:0000313" key="4">
    <source>
        <dbReference type="EMBL" id="AEF94737.1"/>
    </source>
</evidence>
<dbReference type="GO" id="GO:0009253">
    <property type="term" value="P:peptidoglycan catabolic process"/>
    <property type="evidence" value="ECO:0007669"/>
    <property type="project" value="InterPro"/>
</dbReference>
<evidence type="ECO:0000259" key="3">
    <source>
        <dbReference type="SMART" id="SM00646"/>
    </source>
</evidence>
<dbReference type="AlphaFoldDB" id="F6B8P4"/>
<evidence type="ECO:0000256" key="2">
    <source>
        <dbReference type="SAM" id="SignalP"/>
    </source>
</evidence>
<dbReference type="HOGENOM" id="CLU_014322_10_1_9"/>
<keyword evidence="2" id="KW-0732">Signal</keyword>
<dbReference type="CDD" id="cd02696">
    <property type="entry name" value="MurNAc-LAA"/>
    <property type="match status" value="1"/>
</dbReference>
<dbReference type="Gene3D" id="3.30.457.10">
    <property type="entry name" value="Copper amine oxidase-like, N-terminal domain"/>
    <property type="match status" value="1"/>
</dbReference>
<dbReference type="Pfam" id="PF01520">
    <property type="entry name" value="Amidase_3"/>
    <property type="match status" value="1"/>
</dbReference>
<keyword evidence="5" id="KW-1185">Reference proteome</keyword>
<accession>F6B8P4</accession>
<protein>
    <submittedName>
        <fullName evidence="4">Cell wall hydrolase/autolysin</fullName>
    </submittedName>
</protein>
<dbReference type="Gene3D" id="2.60.40.3500">
    <property type="match status" value="1"/>
</dbReference>
<dbReference type="GO" id="GO:0030288">
    <property type="term" value="C:outer membrane-bounded periplasmic space"/>
    <property type="evidence" value="ECO:0007669"/>
    <property type="project" value="TreeGrafter"/>
</dbReference>
<dbReference type="Pfam" id="PF11741">
    <property type="entry name" value="AMIN"/>
    <property type="match status" value="1"/>
</dbReference>
<dbReference type="Gene3D" id="3.40.630.40">
    <property type="entry name" value="Zn-dependent exopeptidases"/>
    <property type="match status" value="1"/>
</dbReference>
<dbReference type="InterPro" id="IPR021731">
    <property type="entry name" value="AMIN_dom"/>
</dbReference>
<keyword evidence="1 4" id="KW-0378">Hydrolase</keyword>
<evidence type="ECO:0000256" key="1">
    <source>
        <dbReference type="ARBA" id="ARBA00022801"/>
    </source>
</evidence>
<dbReference type="InterPro" id="IPR002508">
    <property type="entry name" value="MurNAc-LAA_cat"/>
</dbReference>
<sequence precursor="true">MKKHIATLTALALCCLLNFPTAGFAKTPSLIINNKVVQSDVPPQISNGRVLVPLRVISESMGASVTWNGKSKQIYISANQKVLKLQLNNKIAYVGSQALTLDAPPQLIKDRTFVPLRFIGESLDSEVTWDGQNSRVVISQTKHDSYLPKPADQPKQFNNPRTLSDISYREVDNQTIIDLKVKAGSNKIMKLSNPDRLVIDLADTTKATGDSLNIDTNLVAAVRIGQFNDTTTRVVLDLKNFVTYEAKQSGDNLTITLKEGVNEQPAPQPATNDNSIYANKTINPDSNIVVVDAGHGGQDVGAIGVSGRYEKDINLNIALKLKAALEAKGFQVVMTRDHDTFVSLPGIVEIANNANPFAFVSIHANKAGSAQATGVETYTFYGTDRTLANLVENSIVARTKQTNRGVKEAGFYVIKYTKVPAVLVETGFISNPAEENFLFDDNNQTTIANAIADAVAQFKVSLRK</sequence>
<evidence type="ECO:0000313" key="5">
    <source>
        <dbReference type="Proteomes" id="UP000009226"/>
    </source>
</evidence>
<feature type="domain" description="MurNAc-LAA" evidence="3">
    <location>
        <begin position="348"/>
        <end position="456"/>
    </location>
</feature>
<dbReference type="Pfam" id="PF07833">
    <property type="entry name" value="Cu_amine_oxidN1"/>
    <property type="match status" value="1"/>
</dbReference>
<proteinExistence type="predicted"/>
<organism evidence="4 5">
    <name type="scientific">Desulfotomaculum nigrificans (strain DSM 14880 / VKM B-2319 / CO-1-SRB)</name>
    <name type="common">Desulfotomaculum carboxydivorans</name>
    <dbReference type="NCBI Taxonomy" id="868595"/>
    <lineage>
        <taxon>Bacteria</taxon>
        <taxon>Bacillati</taxon>
        <taxon>Bacillota</taxon>
        <taxon>Clostridia</taxon>
        <taxon>Eubacteriales</taxon>
        <taxon>Desulfotomaculaceae</taxon>
        <taxon>Desulfotomaculum</taxon>
    </lineage>
</organism>
<feature type="chain" id="PRO_5003337638" evidence="2">
    <location>
        <begin position="26"/>
        <end position="464"/>
    </location>
</feature>
<reference evidence="4 5" key="1">
    <citation type="submission" date="2011-05" db="EMBL/GenBank/DDBJ databases">
        <title>Complete sequence of Desulfotomaculum carboxydivorans CO-1-SRB.</title>
        <authorList>
            <consortium name="US DOE Joint Genome Institute"/>
            <person name="Lucas S."/>
            <person name="Han J."/>
            <person name="Lapidus A."/>
            <person name="Cheng J.-F."/>
            <person name="Goodwin L."/>
            <person name="Pitluck S."/>
            <person name="Peters L."/>
            <person name="Mikhailova N."/>
            <person name="Lu M."/>
            <person name="Han C."/>
            <person name="Tapia R."/>
            <person name="Land M."/>
            <person name="Hauser L."/>
            <person name="Kyrpides N."/>
            <person name="Ivanova N."/>
            <person name="Pagani I."/>
            <person name="Stams A."/>
            <person name="Plugge C."/>
            <person name="Muyzer G."/>
            <person name="Kuever J."/>
            <person name="Parshina S."/>
            <person name="Ivanova A."/>
            <person name="Nazina T."/>
            <person name="Woyke T."/>
        </authorList>
    </citation>
    <scope>NUCLEOTIDE SEQUENCE [LARGE SCALE GENOMIC DNA]</scope>
    <source>
        <strain evidence="5">DSM 14880 / VKM B-2319 / CO-1-SRB</strain>
    </source>
</reference>
<dbReference type="SUPFAM" id="SSF53187">
    <property type="entry name" value="Zn-dependent exopeptidases"/>
    <property type="match status" value="1"/>
</dbReference>
<dbReference type="InterPro" id="IPR050695">
    <property type="entry name" value="N-acetylmuramoyl_amidase_3"/>
</dbReference>
<dbReference type="KEGG" id="dca:Desca_1893"/>
<dbReference type="PANTHER" id="PTHR30404:SF0">
    <property type="entry name" value="N-ACETYLMURAMOYL-L-ALANINE AMIDASE AMIC"/>
    <property type="match status" value="1"/>
</dbReference>
<dbReference type="eggNOG" id="COG0860">
    <property type="taxonomic scope" value="Bacteria"/>
</dbReference>
<dbReference type="GO" id="GO:0008745">
    <property type="term" value="F:N-acetylmuramoyl-L-alanine amidase activity"/>
    <property type="evidence" value="ECO:0007669"/>
    <property type="project" value="InterPro"/>
</dbReference>
<dbReference type="RefSeq" id="WP_013810432.1">
    <property type="nucleotide sequence ID" value="NC_015565.1"/>
</dbReference>
<dbReference type="STRING" id="868595.Desca_1893"/>
<gene>
    <name evidence="4" type="ordered locus">Desca_1893</name>
</gene>
<dbReference type="InterPro" id="IPR012854">
    <property type="entry name" value="Cu_amine_oxidase-like_N"/>
</dbReference>